<keyword evidence="3" id="KW-1185">Reference proteome</keyword>
<dbReference type="PROSITE" id="PS51257">
    <property type="entry name" value="PROKAR_LIPOPROTEIN"/>
    <property type="match status" value="1"/>
</dbReference>
<name>E3BHD2_9VIBR</name>
<feature type="signal peptide" evidence="1">
    <location>
        <begin position="1"/>
        <end position="21"/>
    </location>
</feature>
<evidence type="ECO:0000256" key="1">
    <source>
        <dbReference type="SAM" id="SignalP"/>
    </source>
</evidence>
<feature type="chain" id="PRO_5003167345" evidence="1">
    <location>
        <begin position="22"/>
        <end position="139"/>
    </location>
</feature>
<dbReference type="Proteomes" id="UP000002943">
    <property type="component" value="Unassembled WGS sequence"/>
</dbReference>
<dbReference type="AlphaFoldDB" id="E3BHD2"/>
<accession>E3BHD2</accession>
<comment type="caution">
    <text evidence="2">The sequence shown here is derived from an EMBL/GenBank/DDBJ whole genome shotgun (WGS) entry which is preliminary data.</text>
</comment>
<reference evidence="2 3" key="1">
    <citation type="journal article" date="2012" name="Int. J. Syst. Evol. Microbiol.">
        <title>Vibrio caribbeanicus sp. nov., isolated from the marine sponge Scleritoderma cyanea.</title>
        <authorList>
            <person name="Hoffmann M."/>
            <person name="Monday S.R."/>
            <person name="Allard M.W."/>
            <person name="Strain E.A."/>
            <person name="Whittaker P."/>
            <person name="Naum M."/>
            <person name="McCarthy P.J."/>
            <person name="Lopez J.V."/>
            <person name="Fischer M."/>
            <person name="Brown E.W."/>
        </authorList>
    </citation>
    <scope>NUCLEOTIDE SEQUENCE [LARGE SCALE GENOMIC DNA]</scope>
    <source>
        <strain evidence="2 3">ATCC BAA-2122</strain>
    </source>
</reference>
<sequence length="139" mass="15440">MQFKQLSITALLLACSPLVIAKPVALCQDLSGIWQAPDQSHSYVMNISPTGEVCGENCVVFNVSYTLDKQQTNQLICHEGQAGESGKVPMVLSFEGKYGGHSIGTYNRELNLLWTGVLAKDAQKNWQPNMKSYWFKKVK</sequence>
<dbReference type="EMBL" id="AEIU01000056">
    <property type="protein sequence ID" value="EFP97520.1"/>
    <property type="molecule type" value="Genomic_DNA"/>
</dbReference>
<evidence type="ECO:0000313" key="3">
    <source>
        <dbReference type="Proteomes" id="UP000002943"/>
    </source>
</evidence>
<protein>
    <submittedName>
        <fullName evidence="2">Probable secreted protein</fullName>
    </submittedName>
</protein>
<organism evidence="2 3">
    <name type="scientific">Vibrio caribbeanicus ATCC BAA-2122</name>
    <dbReference type="NCBI Taxonomy" id="796620"/>
    <lineage>
        <taxon>Bacteria</taxon>
        <taxon>Pseudomonadati</taxon>
        <taxon>Pseudomonadota</taxon>
        <taxon>Gammaproteobacteria</taxon>
        <taxon>Vibrionales</taxon>
        <taxon>Vibrionaceae</taxon>
        <taxon>Vibrio</taxon>
    </lineage>
</organism>
<keyword evidence="1" id="KW-0732">Signal</keyword>
<proteinExistence type="predicted"/>
<evidence type="ECO:0000313" key="2">
    <source>
        <dbReference type="EMBL" id="EFP97520.1"/>
    </source>
</evidence>
<dbReference type="eggNOG" id="ENOG5031PQ5">
    <property type="taxonomic scope" value="Bacteria"/>
</dbReference>
<gene>
    <name evidence="2" type="ORF">VIBC2010_09597</name>
</gene>